<dbReference type="PROSITE" id="PS50966">
    <property type="entry name" value="ZF_SWIM"/>
    <property type="match status" value="1"/>
</dbReference>
<organism evidence="6 7">
    <name type="scientific">Batrachochytrium salamandrivorans</name>
    <dbReference type="NCBI Taxonomy" id="1357716"/>
    <lineage>
        <taxon>Eukaryota</taxon>
        <taxon>Fungi</taxon>
        <taxon>Fungi incertae sedis</taxon>
        <taxon>Chytridiomycota</taxon>
        <taxon>Chytridiomycota incertae sedis</taxon>
        <taxon>Chytridiomycetes</taxon>
        <taxon>Rhizophydiales</taxon>
        <taxon>Rhizophydiales incertae sedis</taxon>
        <taxon>Batrachochytrium</taxon>
    </lineage>
</organism>
<evidence type="ECO:0000256" key="4">
    <source>
        <dbReference type="PROSITE-ProRule" id="PRU00325"/>
    </source>
</evidence>
<keyword evidence="7" id="KW-1185">Reference proteome</keyword>
<reference evidence="6 7" key="1">
    <citation type="submission" date="2021-02" db="EMBL/GenBank/DDBJ databases">
        <title>Variation within the Batrachochytrium salamandrivorans European outbreak.</title>
        <authorList>
            <person name="Kelly M."/>
            <person name="Pasmans F."/>
            <person name="Shea T.P."/>
            <person name="Munoz J.F."/>
            <person name="Carranza S."/>
            <person name="Cuomo C.A."/>
            <person name="Martel A."/>
        </authorList>
    </citation>
    <scope>NUCLEOTIDE SEQUENCE [LARGE SCALE GENOMIC DNA]</scope>
    <source>
        <strain evidence="6 7">AMFP18/2</strain>
    </source>
</reference>
<evidence type="ECO:0000313" key="6">
    <source>
        <dbReference type="EMBL" id="KAH6595247.1"/>
    </source>
</evidence>
<dbReference type="SMART" id="SM00575">
    <property type="entry name" value="ZnF_PMZ"/>
    <property type="match status" value="1"/>
</dbReference>
<dbReference type="InterPro" id="IPR006564">
    <property type="entry name" value="Znf_PMZ"/>
</dbReference>
<dbReference type="PANTHER" id="PTHR31973">
    <property type="entry name" value="POLYPROTEIN, PUTATIVE-RELATED"/>
    <property type="match status" value="1"/>
</dbReference>
<keyword evidence="3" id="KW-0862">Zinc</keyword>
<dbReference type="PANTHER" id="PTHR31973:SF187">
    <property type="entry name" value="MUTATOR TRANSPOSASE MUDRA PROTEIN"/>
    <property type="match status" value="1"/>
</dbReference>
<evidence type="ECO:0000256" key="3">
    <source>
        <dbReference type="ARBA" id="ARBA00022833"/>
    </source>
</evidence>
<evidence type="ECO:0000313" key="7">
    <source>
        <dbReference type="Proteomes" id="UP001648503"/>
    </source>
</evidence>
<dbReference type="InterPro" id="IPR007527">
    <property type="entry name" value="Znf_SWIM"/>
</dbReference>
<evidence type="ECO:0000259" key="5">
    <source>
        <dbReference type="PROSITE" id="PS50966"/>
    </source>
</evidence>
<accession>A0ABQ8FED1</accession>
<protein>
    <recommendedName>
        <fullName evidence="5">SWIM-type domain-containing protein</fullName>
    </recommendedName>
</protein>
<proteinExistence type="predicted"/>
<sequence length="535" mass="60086">MQTREKDSLVYISKLQLEHFLDCPEVRNISTSAMHLQETEVLPTVPYVRPSSLINLARLKHGATSSYSSAWRALQSHRQDINKADVISFGQISYFLHEIEIANPGSTTYVTATSEGIFDNAFLCLGPMRNAFNHCRPMLIVDACHIKSKYGGVIMAASAHDGDNHIIPIAIGLYDIENELNWKHFFLKLAEAIPEIKQPKHLKKNVNTIFKSKFCGHIWSAAKAGSQVKHDEAMTTIAEINCDAAEYLKNSDPKRWARSHSPVPRFGTVTSNSAESLNSWMEEYRDKSHLGILACWVSHTARLLYSRKQEYANADTVLSPRSFRTFNQNRDNGRRHQMFQTGDHLFKVTSLTSGYTRIVNLATKTCSCMEFQEMQSPCAHAALAISTNRQPVNQFVDRSYLLSSLQLAYSQQVVSVDLDTINCDEALQPPNVVKKAGRPRKVCLRSRGEVDDDDRYACKECGLLGHNVRTCSRRQPPSVLPVDLEEGNQEPFQQLDIGHSNGGSGPKRTRVCNAMCINCGGNHYRKTPCRVPIID</sequence>
<dbReference type="Pfam" id="PF04434">
    <property type="entry name" value="SWIM"/>
    <property type="match status" value="1"/>
</dbReference>
<dbReference type="EMBL" id="JAFCIX010000312">
    <property type="protein sequence ID" value="KAH6595247.1"/>
    <property type="molecule type" value="Genomic_DNA"/>
</dbReference>
<name>A0ABQ8FED1_9FUNG</name>
<comment type="caution">
    <text evidence="6">The sequence shown here is derived from an EMBL/GenBank/DDBJ whole genome shotgun (WGS) entry which is preliminary data.</text>
</comment>
<evidence type="ECO:0000256" key="1">
    <source>
        <dbReference type="ARBA" id="ARBA00022723"/>
    </source>
</evidence>
<keyword evidence="1" id="KW-0479">Metal-binding</keyword>
<feature type="domain" description="SWIM-type" evidence="5">
    <location>
        <begin position="355"/>
        <end position="389"/>
    </location>
</feature>
<dbReference type="Proteomes" id="UP001648503">
    <property type="component" value="Unassembled WGS sequence"/>
</dbReference>
<evidence type="ECO:0000256" key="2">
    <source>
        <dbReference type="ARBA" id="ARBA00022771"/>
    </source>
</evidence>
<keyword evidence="2 4" id="KW-0863">Zinc-finger</keyword>
<gene>
    <name evidence="6" type="ORF">BASA50_006041</name>
</gene>